<dbReference type="GO" id="GO:0003735">
    <property type="term" value="F:structural constituent of ribosome"/>
    <property type="evidence" value="ECO:0007669"/>
    <property type="project" value="InterPro"/>
</dbReference>
<evidence type="ECO:0000313" key="8">
    <source>
        <dbReference type="Proteomes" id="UP000179102"/>
    </source>
</evidence>
<evidence type="ECO:0000256" key="6">
    <source>
        <dbReference type="HAMAP-Rule" id="MF_01345"/>
    </source>
</evidence>
<accession>A0A1F5G3F5</accession>
<dbReference type="GO" id="GO:0006412">
    <property type="term" value="P:translation"/>
    <property type="evidence" value="ECO:0007669"/>
    <property type="project" value="UniProtKB-UniRule"/>
</dbReference>
<dbReference type="PANTHER" id="PTHR10744">
    <property type="entry name" value="40S RIBOSOMAL PROTEIN S11 FAMILY MEMBER"/>
    <property type="match status" value="1"/>
</dbReference>
<dbReference type="STRING" id="1797711.A2870_00875"/>
<protein>
    <recommendedName>
        <fullName evidence="6">Small ribosomal subunit protein uS17</fullName>
    </recommendedName>
</protein>
<evidence type="ECO:0000313" key="7">
    <source>
        <dbReference type="EMBL" id="OGD86410.1"/>
    </source>
</evidence>
<keyword evidence="5 6" id="KW-0687">Ribonucleoprotein</keyword>
<dbReference type="Proteomes" id="UP000179102">
    <property type="component" value="Unassembled WGS sequence"/>
</dbReference>
<dbReference type="GO" id="GO:0019843">
    <property type="term" value="F:rRNA binding"/>
    <property type="evidence" value="ECO:0007669"/>
    <property type="project" value="UniProtKB-UniRule"/>
</dbReference>
<dbReference type="EMBL" id="MFAZ01000043">
    <property type="protein sequence ID" value="OGD86410.1"/>
    <property type="molecule type" value="Genomic_DNA"/>
</dbReference>
<dbReference type="InterPro" id="IPR000266">
    <property type="entry name" value="Ribosomal_uS17"/>
</dbReference>
<dbReference type="SUPFAM" id="SSF50249">
    <property type="entry name" value="Nucleic acid-binding proteins"/>
    <property type="match status" value="1"/>
</dbReference>
<comment type="similarity">
    <text evidence="1 6">Belongs to the universal ribosomal protein uS17 family.</text>
</comment>
<comment type="subunit">
    <text evidence="6">Part of the 30S ribosomal subunit.</text>
</comment>
<reference evidence="7 8" key="1">
    <citation type="journal article" date="2016" name="Nat. Commun.">
        <title>Thousands of microbial genomes shed light on interconnected biogeochemical processes in an aquifer system.</title>
        <authorList>
            <person name="Anantharaman K."/>
            <person name="Brown C.T."/>
            <person name="Hug L.A."/>
            <person name="Sharon I."/>
            <person name="Castelle C.J."/>
            <person name="Probst A.J."/>
            <person name="Thomas B.C."/>
            <person name="Singh A."/>
            <person name="Wilkins M.J."/>
            <person name="Karaoz U."/>
            <person name="Brodie E.L."/>
            <person name="Williams K.H."/>
            <person name="Hubbard S.S."/>
            <person name="Banfield J.F."/>
        </authorList>
    </citation>
    <scope>NUCLEOTIDE SEQUENCE [LARGE SCALE GENOMIC DNA]</scope>
</reference>
<dbReference type="AlphaFoldDB" id="A0A1F5G3F5"/>
<evidence type="ECO:0000256" key="4">
    <source>
        <dbReference type="ARBA" id="ARBA00022980"/>
    </source>
</evidence>
<dbReference type="InterPro" id="IPR012340">
    <property type="entry name" value="NA-bd_OB-fold"/>
</dbReference>
<dbReference type="PRINTS" id="PR00973">
    <property type="entry name" value="RIBOSOMALS17"/>
</dbReference>
<evidence type="ECO:0000256" key="2">
    <source>
        <dbReference type="ARBA" id="ARBA00022730"/>
    </source>
</evidence>
<comment type="function">
    <text evidence="6">One of the primary rRNA binding proteins, it binds specifically to the 5'-end of 16S ribosomal RNA.</text>
</comment>
<dbReference type="InterPro" id="IPR019984">
    <property type="entry name" value="Ribosomal_uS17_bact/chlr"/>
</dbReference>
<gene>
    <name evidence="6" type="primary">rpsQ</name>
    <name evidence="7" type="ORF">A2870_00875</name>
</gene>
<name>A0A1F5G3F5_9BACT</name>
<evidence type="ECO:0000256" key="5">
    <source>
        <dbReference type="ARBA" id="ARBA00023274"/>
    </source>
</evidence>
<dbReference type="Pfam" id="PF00366">
    <property type="entry name" value="Ribosomal_S17"/>
    <property type="match status" value="1"/>
</dbReference>
<comment type="caution">
    <text evidence="7">The sequence shown here is derived from an EMBL/GenBank/DDBJ whole genome shotgun (WGS) entry which is preliminary data.</text>
</comment>
<dbReference type="NCBIfam" id="NF004123">
    <property type="entry name" value="PRK05610.1"/>
    <property type="match status" value="1"/>
</dbReference>
<evidence type="ECO:0000256" key="3">
    <source>
        <dbReference type="ARBA" id="ARBA00022884"/>
    </source>
</evidence>
<keyword evidence="3 6" id="KW-0694">RNA-binding</keyword>
<sequence>MVKMQVKQGTVVSNKMPKTVVVEVKIQIKHPLYKKIISRTRNFKAHDEIGAQMGQKVKITETRPYSKNVHFKVLEVVK</sequence>
<evidence type="ECO:0000256" key="1">
    <source>
        <dbReference type="ARBA" id="ARBA00010254"/>
    </source>
</evidence>
<dbReference type="PANTHER" id="PTHR10744:SF1">
    <property type="entry name" value="SMALL RIBOSOMAL SUBUNIT PROTEIN US17M"/>
    <property type="match status" value="1"/>
</dbReference>
<dbReference type="HAMAP" id="MF_01345_B">
    <property type="entry name" value="Ribosomal_uS17_B"/>
    <property type="match status" value="1"/>
</dbReference>
<keyword evidence="4 6" id="KW-0689">Ribosomal protein</keyword>
<organism evidence="7 8">
    <name type="scientific">Candidatus Curtissbacteria bacterium RIFCSPHIGHO2_01_FULL_41_11</name>
    <dbReference type="NCBI Taxonomy" id="1797711"/>
    <lineage>
        <taxon>Bacteria</taxon>
        <taxon>Candidatus Curtissiibacteriota</taxon>
    </lineage>
</organism>
<proteinExistence type="inferred from homology"/>
<dbReference type="Gene3D" id="2.40.50.140">
    <property type="entry name" value="Nucleic acid-binding proteins"/>
    <property type="match status" value="1"/>
</dbReference>
<keyword evidence="2 6" id="KW-0699">rRNA-binding</keyword>
<dbReference type="CDD" id="cd00364">
    <property type="entry name" value="Ribosomal_uS17"/>
    <property type="match status" value="1"/>
</dbReference>
<dbReference type="GO" id="GO:0022627">
    <property type="term" value="C:cytosolic small ribosomal subunit"/>
    <property type="evidence" value="ECO:0007669"/>
    <property type="project" value="TreeGrafter"/>
</dbReference>